<dbReference type="Proteomes" id="UP000000763">
    <property type="component" value="Chromosome 11"/>
</dbReference>
<evidence type="ECO:0000313" key="7">
    <source>
        <dbReference type="EMBL" id="AAX96531.1"/>
    </source>
</evidence>
<dbReference type="InterPro" id="IPR036390">
    <property type="entry name" value="WH_DNA-bd_sf"/>
</dbReference>
<sequence length="441" mass="48894">MADQANTIEVPTDAELLQAQADLWRHSLYYLTSTGLRCAIKLGIPTAIHRLGGAASVPGLMTKLSLPASKQPFLRRLMRVLVTNGVFAAEHNDGEVERYCLTPLSRILVDGVVADEHHSQTSFVLAATSRHYLEAALGLDEWFRKDVAPPLPSPFEDVHGASLFDESTALLDPELDAVVNEGLAAHDNLGIGTILRECRDLFRGLRSLTDCCGGDGTTARAIAKAYPHVKCTVLDLPKVIDKAPNDGVVNYVAGDLFHTVPPAQAVMLKRFCYTLSSREMISLVLHHWSDDDCVKILTQCRKAIPSREEGGKVIIIEILVGPSLGPVMFEAQLMMDMLMLVNTRGRQRDERDWRDLFLKAGFNDYKIVKMLGARGVFERATCFLNLADLQHLQADSPDKRDPRIECNRYENRAPSRTITQTATVIGTQKMAPFEVVEDFKN</sequence>
<keyword evidence="2" id="KW-0808">Transferase</keyword>
<dbReference type="InterPro" id="IPR001077">
    <property type="entry name" value="COMT_C"/>
</dbReference>
<dbReference type="FunFam" id="3.40.50.150:FF:000185">
    <property type="entry name" value="O-methyltransferase family protein"/>
    <property type="match status" value="1"/>
</dbReference>
<evidence type="ECO:0000256" key="2">
    <source>
        <dbReference type="ARBA" id="ARBA00022679"/>
    </source>
</evidence>
<protein>
    <submittedName>
        <fullName evidence="7">O-methyltransferase</fullName>
    </submittedName>
</protein>
<dbReference type="AlphaFoldDB" id="Q53LW7"/>
<dbReference type="PROSITE" id="PS51683">
    <property type="entry name" value="SAM_OMT_II"/>
    <property type="match status" value="1"/>
</dbReference>
<proteinExistence type="inferred from homology"/>
<dbReference type="GO" id="GO:0008171">
    <property type="term" value="F:O-methyltransferase activity"/>
    <property type="evidence" value="ECO:0007669"/>
    <property type="project" value="InterPro"/>
</dbReference>
<dbReference type="InterPro" id="IPR012967">
    <property type="entry name" value="COMT_dimerisation"/>
</dbReference>
<feature type="domain" description="O-methyltransferase C-terminal" evidence="5">
    <location>
        <begin position="149"/>
        <end position="363"/>
    </location>
</feature>
<gene>
    <name evidence="7" type="ordered locus">LOC_Os11g20090</name>
</gene>
<comment type="similarity">
    <text evidence="4">Belongs to the class I-like SAM-binding methyltransferase superfamily. Cation-independent O-methyltransferase family. COMT subfamily.</text>
</comment>
<dbReference type="PANTHER" id="PTHR11746">
    <property type="entry name" value="O-METHYLTRANSFERASE"/>
    <property type="match status" value="1"/>
</dbReference>
<accession>Q53LW7</accession>
<name>Q53LW7_ORYSJ</name>
<dbReference type="SUPFAM" id="SSF46785">
    <property type="entry name" value="Winged helix' DNA-binding domain"/>
    <property type="match status" value="1"/>
</dbReference>
<dbReference type="Gene3D" id="3.40.50.150">
    <property type="entry name" value="Vaccinia Virus protein VP39"/>
    <property type="match status" value="1"/>
</dbReference>
<dbReference type="GO" id="GO:0046983">
    <property type="term" value="F:protein dimerization activity"/>
    <property type="evidence" value="ECO:0007669"/>
    <property type="project" value="InterPro"/>
</dbReference>
<feature type="domain" description="O-methyltransferase dimerisation" evidence="6">
    <location>
        <begin position="24"/>
        <end position="109"/>
    </location>
</feature>
<dbReference type="InterPro" id="IPR016461">
    <property type="entry name" value="COMT-like"/>
</dbReference>
<dbReference type="GO" id="GO:0032259">
    <property type="term" value="P:methylation"/>
    <property type="evidence" value="ECO:0007669"/>
    <property type="project" value="UniProtKB-KW"/>
</dbReference>
<keyword evidence="3" id="KW-0949">S-adenosyl-L-methionine</keyword>
<dbReference type="InterPro" id="IPR036388">
    <property type="entry name" value="WH-like_DNA-bd_sf"/>
</dbReference>
<evidence type="ECO:0000259" key="5">
    <source>
        <dbReference type="Pfam" id="PF00891"/>
    </source>
</evidence>
<dbReference type="Pfam" id="PF00891">
    <property type="entry name" value="Methyltransf_2"/>
    <property type="match status" value="1"/>
</dbReference>
<evidence type="ECO:0000256" key="1">
    <source>
        <dbReference type="ARBA" id="ARBA00022603"/>
    </source>
</evidence>
<evidence type="ECO:0000256" key="3">
    <source>
        <dbReference type="ARBA" id="ARBA00022691"/>
    </source>
</evidence>
<dbReference type="FunFam" id="1.10.10.10:FF:000213">
    <property type="entry name" value="Coniferyl alcohol 9-O-methyltransferase"/>
    <property type="match status" value="1"/>
</dbReference>
<evidence type="ECO:0000259" key="6">
    <source>
        <dbReference type="Pfam" id="PF08100"/>
    </source>
</evidence>
<dbReference type="InterPro" id="IPR029063">
    <property type="entry name" value="SAM-dependent_MTases_sf"/>
</dbReference>
<reference evidence="8" key="2">
    <citation type="journal article" date="2008" name="Nucleic Acids Res.">
        <title>The rice annotation project database (RAP-DB): 2008 update.</title>
        <authorList>
            <consortium name="The rice annotation project (RAP)"/>
        </authorList>
    </citation>
    <scope>GENOME REANNOTATION</scope>
    <source>
        <strain evidence="8">cv. Nipponbare</strain>
    </source>
</reference>
<evidence type="ECO:0000313" key="8">
    <source>
        <dbReference type="Proteomes" id="UP000000763"/>
    </source>
</evidence>
<dbReference type="Gene3D" id="1.10.10.10">
    <property type="entry name" value="Winged helix-like DNA-binding domain superfamily/Winged helix DNA-binding domain"/>
    <property type="match status" value="1"/>
</dbReference>
<dbReference type="EMBL" id="AC138195">
    <property type="protein sequence ID" value="AAX96531.1"/>
    <property type="molecule type" value="Genomic_DNA"/>
</dbReference>
<keyword evidence="1" id="KW-0489">Methyltransferase</keyword>
<reference evidence="8" key="1">
    <citation type="journal article" date="2005" name="Nature">
        <title>The map-based sequence of the rice genome.</title>
        <authorList>
            <consortium name="International rice genome sequencing project (IRGSP)"/>
            <person name="Matsumoto T."/>
            <person name="Wu J."/>
            <person name="Kanamori H."/>
            <person name="Katayose Y."/>
            <person name="Fujisawa M."/>
            <person name="Namiki N."/>
            <person name="Mizuno H."/>
            <person name="Yamamoto K."/>
            <person name="Antonio B.A."/>
            <person name="Baba T."/>
            <person name="Sakata K."/>
            <person name="Nagamura Y."/>
            <person name="Aoki H."/>
            <person name="Arikawa K."/>
            <person name="Arita K."/>
            <person name="Bito T."/>
            <person name="Chiden Y."/>
            <person name="Fujitsuka N."/>
            <person name="Fukunaka R."/>
            <person name="Hamada M."/>
            <person name="Harada C."/>
            <person name="Hayashi A."/>
            <person name="Hijishita S."/>
            <person name="Honda M."/>
            <person name="Hosokawa S."/>
            <person name="Ichikawa Y."/>
            <person name="Idonuma A."/>
            <person name="Iijima M."/>
            <person name="Ikeda M."/>
            <person name="Ikeno M."/>
            <person name="Ito K."/>
            <person name="Ito S."/>
            <person name="Ito T."/>
            <person name="Ito Y."/>
            <person name="Ito Y."/>
            <person name="Iwabuchi A."/>
            <person name="Kamiya K."/>
            <person name="Karasawa W."/>
            <person name="Kurita K."/>
            <person name="Katagiri S."/>
            <person name="Kikuta A."/>
            <person name="Kobayashi H."/>
            <person name="Kobayashi N."/>
            <person name="Machita K."/>
            <person name="Maehara T."/>
            <person name="Masukawa M."/>
            <person name="Mizubayashi T."/>
            <person name="Mukai Y."/>
            <person name="Nagasaki H."/>
            <person name="Nagata Y."/>
            <person name="Naito S."/>
            <person name="Nakashima M."/>
            <person name="Nakama Y."/>
            <person name="Nakamichi Y."/>
            <person name="Nakamura M."/>
            <person name="Meguro A."/>
            <person name="Negishi M."/>
            <person name="Ohta I."/>
            <person name="Ohta T."/>
            <person name="Okamoto M."/>
            <person name="Ono N."/>
            <person name="Saji S."/>
            <person name="Sakaguchi M."/>
            <person name="Sakai K."/>
            <person name="Shibata M."/>
            <person name="Shimokawa T."/>
            <person name="Song J."/>
            <person name="Takazaki Y."/>
            <person name="Terasawa K."/>
            <person name="Tsugane M."/>
            <person name="Tsuji K."/>
            <person name="Ueda S."/>
            <person name="Waki K."/>
            <person name="Yamagata H."/>
            <person name="Yamamoto M."/>
            <person name="Yamamoto S."/>
            <person name="Yamane H."/>
            <person name="Yoshiki S."/>
            <person name="Yoshihara R."/>
            <person name="Yukawa K."/>
            <person name="Zhong H."/>
            <person name="Yano M."/>
            <person name="Yuan Q."/>
            <person name="Ouyang S."/>
            <person name="Liu J."/>
            <person name="Jones K.M."/>
            <person name="Gansberger K."/>
            <person name="Moffat K."/>
            <person name="Hill J."/>
            <person name="Bera J."/>
            <person name="Fadrosh D."/>
            <person name="Jin S."/>
            <person name="Johri S."/>
            <person name="Kim M."/>
            <person name="Overton L."/>
            <person name="Reardon M."/>
            <person name="Tsitrin T."/>
            <person name="Vuong H."/>
            <person name="Weaver B."/>
            <person name="Ciecko A."/>
            <person name="Tallon L."/>
            <person name="Jackson J."/>
            <person name="Pai G."/>
            <person name="Aken S.V."/>
            <person name="Utterback T."/>
            <person name="Reidmuller S."/>
            <person name="Feldblyum T."/>
            <person name="Hsiao J."/>
            <person name="Zismann V."/>
            <person name="Iobst S."/>
            <person name="de Vazeille A.R."/>
            <person name="Buell C.R."/>
            <person name="Ying K."/>
            <person name="Li Y."/>
            <person name="Lu T."/>
            <person name="Huang Y."/>
            <person name="Zhao Q."/>
            <person name="Feng Q."/>
            <person name="Zhang L."/>
            <person name="Zhu J."/>
            <person name="Weng Q."/>
            <person name="Mu J."/>
            <person name="Lu Y."/>
            <person name="Fan D."/>
            <person name="Liu Y."/>
            <person name="Guan J."/>
            <person name="Zhang Y."/>
            <person name="Yu S."/>
            <person name="Liu X."/>
            <person name="Zhang Y."/>
            <person name="Hong G."/>
            <person name="Han B."/>
            <person name="Choisne N."/>
            <person name="Demange N."/>
            <person name="Orjeda G."/>
            <person name="Samain S."/>
            <person name="Cattolico L."/>
            <person name="Pelletier E."/>
            <person name="Couloux A."/>
            <person name="Segurens B."/>
            <person name="Wincker P."/>
            <person name="D'Hont A."/>
            <person name="Scarpelli C."/>
            <person name="Weissenbach J."/>
            <person name="Salanoubat M."/>
            <person name="Quetier F."/>
            <person name="Yu Y."/>
            <person name="Kim H.R."/>
            <person name="Rambo T."/>
            <person name="Currie J."/>
            <person name="Collura K."/>
            <person name="Luo M."/>
            <person name="Yang T."/>
            <person name="Ammiraju J.S.S."/>
            <person name="Engler F."/>
            <person name="Soderlund C."/>
            <person name="Wing R.A."/>
            <person name="Palmer L.E."/>
            <person name="de la Bastide M."/>
            <person name="Spiegel L."/>
            <person name="Nascimento L."/>
            <person name="Zutavern T."/>
            <person name="O'Shaughnessy A."/>
            <person name="Dike S."/>
            <person name="Dedhia N."/>
            <person name="Preston R."/>
            <person name="Balija V."/>
            <person name="McCombie W.R."/>
            <person name="Chow T."/>
            <person name="Chen H."/>
            <person name="Chung M."/>
            <person name="Chen C."/>
            <person name="Shaw J."/>
            <person name="Wu H."/>
            <person name="Hsiao K."/>
            <person name="Chao Y."/>
            <person name="Chu M."/>
            <person name="Cheng C."/>
            <person name="Hour A."/>
            <person name="Lee P."/>
            <person name="Lin S."/>
            <person name="Lin Y."/>
            <person name="Liou J."/>
            <person name="Liu S."/>
            <person name="Hsing Y."/>
            <person name="Raghuvanshi S."/>
            <person name="Mohanty A."/>
            <person name="Bharti A.K."/>
            <person name="Gaur A."/>
            <person name="Gupta V."/>
            <person name="Kumar D."/>
            <person name="Ravi V."/>
            <person name="Vij S."/>
            <person name="Kapur A."/>
            <person name="Khurana P."/>
            <person name="Khurana P."/>
            <person name="Khurana J.P."/>
            <person name="Tyagi A.K."/>
            <person name="Gaikwad K."/>
            <person name="Singh A."/>
            <person name="Dalal V."/>
            <person name="Srivastava S."/>
            <person name="Dixit A."/>
            <person name="Pal A.K."/>
            <person name="Ghazi I.A."/>
            <person name="Yadav M."/>
            <person name="Pandit A."/>
            <person name="Bhargava A."/>
            <person name="Sureshbabu K."/>
            <person name="Batra K."/>
            <person name="Sharma T.R."/>
            <person name="Mohapatra T."/>
            <person name="Singh N.K."/>
            <person name="Messing J."/>
            <person name="Nelson A.B."/>
            <person name="Fuks G."/>
            <person name="Kavchok S."/>
            <person name="Keizer G."/>
            <person name="Linton E."/>
            <person name="Llaca V."/>
            <person name="Song R."/>
            <person name="Tanyolac B."/>
            <person name="Young S."/>
            <person name="Ho-Il K."/>
            <person name="Hahn J.H."/>
            <person name="Sangsakoo G."/>
            <person name="Vanavichit A."/>
            <person name="de Mattos Luiz.A.T."/>
            <person name="Zimmer P.D."/>
            <person name="Malone G."/>
            <person name="Dellagostin O."/>
            <person name="de Oliveira A.C."/>
            <person name="Bevan M."/>
            <person name="Bancroft I."/>
            <person name="Minx P."/>
            <person name="Cordum H."/>
            <person name="Wilson R."/>
            <person name="Cheng Z."/>
            <person name="Jin W."/>
            <person name="Jiang J."/>
            <person name="Leong S.A."/>
            <person name="Iwama H."/>
            <person name="Gojobori T."/>
            <person name="Itoh T."/>
            <person name="Niimura Y."/>
            <person name="Fujii Y."/>
            <person name="Habara T."/>
            <person name="Sakai H."/>
            <person name="Sato Y."/>
            <person name="Wilson G."/>
            <person name="Kumar K."/>
            <person name="McCouch S."/>
            <person name="Juretic N."/>
            <person name="Hoen D."/>
            <person name="Wright S."/>
            <person name="Bruskiewich R."/>
            <person name="Bureau T."/>
            <person name="Miyao A."/>
            <person name="Hirochika H."/>
            <person name="Nishikawa T."/>
            <person name="Kadowaki K."/>
            <person name="Sugiura M."/>
            <person name="Burr B."/>
            <person name="Sasaki T."/>
        </authorList>
    </citation>
    <scope>NUCLEOTIDE SEQUENCE [LARGE SCALE GENOMIC DNA]</scope>
    <source>
        <strain evidence="8">cv. Nipponbare</strain>
    </source>
</reference>
<evidence type="ECO:0000256" key="4">
    <source>
        <dbReference type="ARBA" id="ARBA00034481"/>
    </source>
</evidence>
<organism evidence="7 8">
    <name type="scientific">Oryza sativa subsp. japonica</name>
    <name type="common">Rice</name>
    <dbReference type="NCBI Taxonomy" id="39947"/>
    <lineage>
        <taxon>Eukaryota</taxon>
        <taxon>Viridiplantae</taxon>
        <taxon>Streptophyta</taxon>
        <taxon>Embryophyta</taxon>
        <taxon>Tracheophyta</taxon>
        <taxon>Spermatophyta</taxon>
        <taxon>Magnoliopsida</taxon>
        <taxon>Liliopsida</taxon>
        <taxon>Poales</taxon>
        <taxon>Poaceae</taxon>
        <taxon>BOP clade</taxon>
        <taxon>Oryzoideae</taxon>
        <taxon>Oryzeae</taxon>
        <taxon>Oryzinae</taxon>
        <taxon>Oryza</taxon>
        <taxon>Oryza sativa</taxon>
    </lineage>
</organism>
<dbReference type="SUPFAM" id="SSF53335">
    <property type="entry name" value="S-adenosyl-L-methionine-dependent methyltransferases"/>
    <property type="match status" value="1"/>
</dbReference>
<dbReference type="Pfam" id="PF08100">
    <property type="entry name" value="Dimerisation"/>
    <property type="match status" value="1"/>
</dbReference>